<dbReference type="InterPro" id="IPR029058">
    <property type="entry name" value="AB_hydrolase_fold"/>
</dbReference>
<dbReference type="Gene3D" id="3.40.50.1820">
    <property type="entry name" value="alpha/beta hydrolase"/>
    <property type="match status" value="1"/>
</dbReference>
<feature type="domain" description="Dienelactone hydrolase" evidence="1">
    <location>
        <begin position="21"/>
        <end position="229"/>
    </location>
</feature>
<dbReference type="Pfam" id="PF01738">
    <property type="entry name" value="DLH"/>
    <property type="match status" value="1"/>
</dbReference>
<dbReference type="SUPFAM" id="SSF53474">
    <property type="entry name" value="alpha/beta-Hydrolases"/>
    <property type="match status" value="1"/>
</dbReference>
<sequence>MAGKTPHQNVTFPSSGAQAHGYLAVPDSGKGPGVIVIQEWWGLTDHIRDIADRLAALGFLALAPDLYGGSITHDGEEAGQMMADLPEAKGAQLLAGAVDYLLANEHVTSEKLGVIGFCMGGGFVLQLAAQQGEKIAAAVPFYGVGQGVPNDFSGIRADIQGHYANFDEMYPPEQARAQEEQIRKQSGANVKYYFYDAKHAFHNDENTAGNYDPEQAVIAWERAVGFLQDKVASRP</sequence>
<dbReference type="InterPro" id="IPR002925">
    <property type="entry name" value="Dienelactn_hydro"/>
</dbReference>
<dbReference type="RefSeq" id="WP_195182044.1">
    <property type="nucleotide sequence ID" value="NZ_CP102487.1"/>
</dbReference>
<dbReference type="AlphaFoldDB" id="A0AA94XSE6"/>
<name>A0AA94XSE6_9MICC</name>
<evidence type="ECO:0000313" key="2">
    <source>
        <dbReference type="EMBL" id="UUX59103.1"/>
    </source>
</evidence>
<dbReference type="PANTHER" id="PTHR46623">
    <property type="entry name" value="CARBOXYMETHYLENEBUTENOLIDASE-RELATED"/>
    <property type="match status" value="1"/>
</dbReference>
<accession>A0AA94XSE6</accession>
<dbReference type="InterPro" id="IPR051049">
    <property type="entry name" value="Dienelactone_hydrolase-like"/>
</dbReference>
<gene>
    <name evidence="2" type="ORF">NUH22_00175</name>
</gene>
<dbReference type="PANTHER" id="PTHR46623:SF6">
    <property type="entry name" value="ALPHA_BETA-HYDROLASES SUPERFAMILY PROTEIN"/>
    <property type="match status" value="1"/>
</dbReference>
<dbReference type="EMBL" id="CP102487">
    <property type="protein sequence ID" value="UUX59103.1"/>
    <property type="molecule type" value="Genomic_DNA"/>
</dbReference>
<keyword evidence="2" id="KW-0378">Hydrolase</keyword>
<evidence type="ECO:0000313" key="3">
    <source>
        <dbReference type="Proteomes" id="UP001060018"/>
    </source>
</evidence>
<evidence type="ECO:0000259" key="1">
    <source>
        <dbReference type="Pfam" id="PF01738"/>
    </source>
</evidence>
<reference evidence="2" key="1">
    <citation type="journal article" date="2022" name="Pest Manag. Sci.">
        <title>Glutamicibacter halophytocola-mediated host fitness of potato tuber moth on Solanaceae crops.</title>
        <authorList>
            <person name="Wang W."/>
            <person name="Xiao G."/>
            <person name="Du G."/>
            <person name="Chang L."/>
            <person name="Yang Y."/>
            <person name="Ye J."/>
            <person name="Chen B."/>
        </authorList>
    </citation>
    <scope>NUCLEOTIDE SEQUENCE</scope>
    <source>
        <strain evidence="2">S2</strain>
    </source>
</reference>
<proteinExistence type="predicted"/>
<dbReference type="GO" id="GO:0016787">
    <property type="term" value="F:hydrolase activity"/>
    <property type="evidence" value="ECO:0007669"/>
    <property type="project" value="UniProtKB-KW"/>
</dbReference>
<dbReference type="Proteomes" id="UP001060018">
    <property type="component" value="Chromosome"/>
</dbReference>
<protein>
    <submittedName>
        <fullName evidence="2">Dienelactone hydrolase family protein</fullName>
    </submittedName>
</protein>
<organism evidence="2 3">
    <name type="scientific">Glutamicibacter halophytocola</name>
    <dbReference type="NCBI Taxonomy" id="1933880"/>
    <lineage>
        <taxon>Bacteria</taxon>
        <taxon>Bacillati</taxon>
        <taxon>Actinomycetota</taxon>
        <taxon>Actinomycetes</taxon>
        <taxon>Micrococcales</taxon>
        <taxon>Micrococcaceae</taxon>
        <taxon>Glutamicibacter</taxon>
    </lineage>
</organism>